<reference evidence="3" key="1">
    <citation type="submission" date="2021-08" db="EMBL/GenBank/DDBJ databases">
        <title>Chromosome-Level Trichoderma cornu-damae using Hi-C Data.</title>
        <authorList>
            <person name="Kim C.S."/>
        </authorList>
    </citation>
    <scope>NUCLEOTIDE SEQUENCE</scope>
    <source>
        <strain evidence="3">KA19-0412C</strain>
    </source>
</reference>
<organism evidence="3 4">
    <name type="scientific">Trichoderma cornu-damae</name>
    <dbReference type="NCBI Taxonomy" id="654480"/>
    <lineage>
        <taxon>Eukaryota</taxon>
        <taxon>Fungi</taxon>
        <taxon>Dikarya</taxon>
        <taxon>Ascomycota</taxon>
        <taxon>Pezizomycotina</taxon>
        <taxon>Sordariomycetes</taxon>
        <taxon>Hypocreomycetidae</taxon>
        <taxon>Hypocreales</taxon>
        <taxon>Hypocreaceae</taxon>
        <taxon>Trichoderma</taxon>
    </lineage>
</organism>
<evidence type="ECO:0000259" key="2">
    <source>
        <dbReference type="Pfam" id="PF00583"/>
    </source>
</evidence>
<dbReference type="InterPro" id="IPR016181">
    <property type="entry name" value="Acyl_CoA_acyltransferase"/>
</dbReference>
<dbReference type="SUPFAM" id="SSF55729">
    <property type="entry name" value="Acyl-CoA N-acyltransferases (Nat)"/>
    <property type="match status" value="1"/>
</dbReference>
<dbReference type="PANTHER" id="PTHR20958:SF6">
    <property type="entry name" value="GLYCINE N-ACYLTRANSFERASE-LIKE PROTEIN"/>
    <property type="match status" value="1"/>
</dbReference>
<evidence type="ECO:0000313" key="3">
    <source>
        <dbReference type="EMBL" id="KAH6604460.1"/>
    </source>
</evidence>
<evidence type="ECO:0000256" key="1">
    <source>
        <dbReference type="SAM" id="Coils"/>
    </source>
</evidence>
<feature type="domain" description="N-acetyltransferase" evidence="2">
    <location>
        <begin position="217"/>
        <end position="292"/>
    </location>
</feature>
<sequence>MASHVISFTFVPEKLVELLTVELPYSLPLLRRLQSTKFEHGTSPHARTIFVSDTDFAIIEQAQKPMTYSAAYLDFSRQETQMYIYSTLENSRNRDDTSNRELYEQQLAELVQEVIRLRKEYGPELLFTNPDRILIGALHSETRSILEKFQGRVEPRPTGIYDKWLIMRDQLPFLDESLPPGMYWDSADLDDCRTIVSRTDIPQDNQYCGSEMLLNLQNLVIKRQDKTPIAWALLGNDGSLMSVHCEEPYRRRGLAKKLAIKLIWEKSSQFGGDGYISADVSPTNLSSQALCKSLNSKPDWIVSC</sequence>
<dbReference type="AlphaFoldDB" id="A0A9P8QEV3"/>
<accession>A0A9P8QEV3</accession>
<gene>
    <name evidence="3" type="ORF">Trco_006167</name>
</gene>
<comment type="caution">
    <text evidence="3">The sequence shown here is derived from an EMBL/GenBank/DDBJ whole genome shotgun (WGS) entry which is preliminary data.</text>
</comment>
<dbReference type="PANTHER" id="PTHR20958">
    <property type="entry name" value="GLYCINE N-ACYLTRANSFERASE-LIKE PROTEIN"/>
    <property type="match status" value="1"/>
</dbReference>
<name>A0A9P8QEV3_9HYPO</name>
<dbReference type="InterPro" id="IPR053225">
    <property type="entry name" value="Acyl-CoA_N-acyltransferase"/>
</dbReference>
<dbReference type="GO" id="GO:0016747">
    <property type="term" value="F:acyltransferase activity, transferring groups other than amino-acyl groups"/>
    <property type="evidence" value="ECO:0007669"/>
    <property type="project" value="InterPro"/>
</dbReference>
<keyword evidence="1" id="KW-0175">Coiled coil</keyword>
<protein>
    <recommendedName>
        <fullName evidence="2">N-acetyltransferase domain-containing protein</fullName>
    </recommendedName>
</protein>
<dbReference type="EMBL" id="JAIWOZ010000005">
    <property type="protein sequence ID" value="KAH6604460.1"/>
    <property type="molecule type" value="Genomic_DNA"/>
</dbReference>
<dbReference type="Pfam" id="PF00583">
    <property type="entry name" value="Acetyltransf_1"/>
    <property type="match status" value="1"/>
</dbReference>
<dbReference type="InterPro" id="IPR000182">
    <property type="entry name" value="GNAT_dom"/>
</dbReference>
<dbReference type="OrthoDB" id="61870at2759"/>
<proteinExistence type="predicted"/>
<evidence type="ECO:0000313" key="4">
    <source>
        <dbReference type="Proteomes" id="UP000827724"/>
    </source>
</evidence>
<feature type="coiled-coil region" evidence="1">
    <location>
        <begin position="93"/>
        <end position="120"/>
    </location>
</feature>
<keyword evidence="4" id="KW-1185">Reference proteome</keyword>
<dbReference type="Proteomes" id="UP000827724">
    <property type="component" value="Unassembled WGS sequence"/>
</dbReference>
<dbReference type="Gene3D" id="3.40.630.30">
    <property type="match status" value="1"/>
</dbReference>